<gene>
    <name evidence="2" type="ORF">AWC14_21065</name>
</gene>
<dbReference type="EMBL" id="LQPE01000019">
    <property type="protein sequence ID" value="ORW10012.1"/>
    <property type="molecule type" value="Genomic_DNA"/>
</dbReference>
<dbReference type="CDD" id="cd02440">
    <property type="entry name" value="AdoMet_MTases"/>
    <property type="match status" value="1"/>
</dbReference>
<keyword evidence="2" id="KW-0808">Transferase</keyword>
<accession>A0A1X1YFY6</accession>
<keyword evidence="3" id="KW-1185">Reference proteome</keyword>
<dbReference type="PANTHER" id="PTHR43861:SF1">
    <property type="entry name" value="TRANS-ACONITATE 2-METHYLTRANSFERASE"/>
    <property type="match status" value="1"/>
</dbReference>
<dbReference type="InterPro" id="IPR013216">
    <property type="entry name" value="Methyltransf_11"/>
</dbReference>
<dbReference type="AlphaFoldDB" id="A0A1X1YFY6"/>
<organism evidence="2 3">
    <name type="scientific">Mycobacterium kyorinense</name>
    <dbReference type="NCBI Taxonomy" id="487514"/>
    <lineage>
        <taxon>Bacteria</taxon>
        <taxon>Bacillati</taxon>
        <taxon>Actinomycetota</taxon>
        <taxon>Actinomycetes</taxon>
        <taxon>Mycobacteriales</taxon>
        <taxon>Mycobacteriaceae</taxon>
        <taxon>Mycobacterium</taxon>
    </lineage>
</organism>
<name>A0A1X1YFY6_9MYCO</name>
<evidence type="ECO:0000259" key="1">
    <source>
        <dbReference type="Pfam" id="PF08241"/>
    </source>
</evidence>
<dbReference type="Pfam" id="PF08241">
    <property type="entry name" value="Methyltransf_11"/>
    <property type="match status" value="1"/>
</dbReference>
<dbReference type="Proteomes" id="UP000193487">
    <property type="component" value="Unassembled WGS sequence"/>
</dbReference>
<evidence type="ECO:0000313" key="2">
    <source>
        <dbReference type="EMBL" id="ORW10012.1"/>
    </source>
</evidence>
<sequence>MGRASAFGRADAPWNVNIHYDAKLDASVPDDAVSVLDVGCGDGFLAARLSRRIARVVAVDVDQPVLERAKQRFPDAPVHWQHGDVLDVAGELGHFDAVVSNAALHHFPDTCVALRRLRDLVQPGGTLAIVTFARAGWRDLPWALLTVVLRGIAIRLRGKWEHSAPTVWPPRDTVHQLRRYVRAELPGADVSRLLLGRVFIRWRAPAI</sequence>
<dbReference type="PANTHER" id="PTHR43861">
    <property type="entry name" value="TRANS-ACONITATE 2-METHYLTRANSFERASE-RELATED"/>
    <property type="match status" value="1"/>
</dbReference>
<keyword evidence="2" id="KW-0489">Methyltransferase</keyword>
<proteinExistence type="predicted"/>
<protein>
    <submittedName>
        <fullName evidence="2">SAM-dependent methyltransferase</fullName>
    </submittedName>
</protein>
<dbReference type="OrthoDB" id="6064711at2"/>
<reference evidence="2 3" key="1">
    <citation type="submission" date="2016-01" db="EMBL/GenBank/DDBJ databases">
        <title>The new phylogeny of the genus Mycobacterium.</title>
        <authorList>
            <person name="Tarcisio F."/>
            <person name="Conor M."/>
            <person name="Antonella G."/>
            <person name="Elisabetta G."/>
            <person name="Giulia F.S."/>
            <person name="Sara T."/>
            <person name="Anna F."/>
            <person name="Clotilde B."/>
            <person name="Roberto B."/>
            <person name="Veronica D.S."/>
            <person name="Fabio R."/>
            <person name="Monica P."/>
            <person name="Olivier J."/>
            <person name="Enrico T."/>
            <person name="Nicola S."/>
        </authorList>
    </citation>
    <scope>NUCLEOTIDE SEQUENCE [LARGE SCALE GENOMIC DNA]</scope>
    <source>
        <strain evidence="2 3">DSM 45166</strain>
    </source>
</reference>
<comment type="caution">
    <text evidence="2">The sequence shown here is derived from an EMBL/GenBank/DDBJ whole genome shotgun (WGS) entry which is preliminary data.</text>
</comment>
<dbReference type="SUPFAM" id="SSF53335">
    <property type="entry name" value="S-adenosyl-L-methionine-dependent methyltransferases"/>
    <property type="match status" value="1"/>
</dbReference>
<dbReference type="InterPro" id="IPR029063">
    <property type="entry name" value="SAM-dependent_MTases_sf"/>
</dbReference>
<evidence type="ECO:0000313" key="3">
    <source>
        <dbReference type="Proteomes" id="UP000193487"/>
    </source>
</evidence>
<feature type="domain" description="Methyltransferase type 11" evidence="1">
    <location>
        <begin position="36"/>
        <end position="129"/>
    </location>
</feature>
<dbReference type="Gene3D" id="3.40.50.150">
    <property type="entry name" value="Vaccinia Virus protein VP39"/>
    <property type="match status" value="1"/>
</dbReference>
<dbReference type="GO" id="GO:0032259">
    <property type="term" value="P:methylation"/>
    <property type="evidence" value="ECO:0007669"/>
    <property type="project" value="UniProtKB-KW"/>
</dbReference>
<dbReference type="GO" id="GO:0008757">
    <property type="term" value="F:S-adenosylmethionine-dependent methyltransferase activity"/>
    <property type="evidence" value="ECO:0007669"/>
    <property type="project" value="InterPro"/>
</dbReference>